<keyword evidence="2" id="KW-1015">Disulfide bond</keyword>
<name>A0A1M6UPT8_9BACT</name>
<dbReference type="PROSITE" id="PS51257">
    <property type="entry name" value="PROKAR_LIPOPROTEIN"/>
    <property type="match status" value="1"/>
</dbReference>
<sequence length="557" mass="61162">MIHQKYDNLLWILLAILAAFFTLSCSDDRTSLGNSAESGNPEIVGVLYFADGSFAARVRVRVVPDDFSVWSDSVDSLWTTWTDSLGRFEFSTLPSEIFTLEAEDSLSGMQLVQMGISKDSERENIKGYLENTGSVRLGAENFADGTTGVVYVPGTTILRPVTVELGNIFVDSLPSDSLCPLIFRSDSGDSLEVNEPVLVVADSVTSVHSHSVSLRFRVPLDMTSSGIALSEDLRNFPLEIRLDSSDYDFRGLERISGAWNAVLCGDTLPLSLSYADMEKGDFTFWTRIAKLRANAKDTLFLSFEENTEASLQSLGNVFSDGFIAAWHFDEGDSTARDATGNGFDGLPEDLYVADEAVAGGALYYDGTQGAVTIPNSATGALDLTLQTSVTFSVWVKMEGLDRSRVVFGKGASQYHLMYLAGTNESSWLYEIFTDEILDSSSNSARYWYMDSSKASEEWTHLAVVQDSSGAALYVNGEVAASSPRIGTSTTVRTTDSLFVIGKLIYPADDPTDLVTHYFKGVIDEFHVSRNARSSAWILTTYQNQNPQKRWPVPEFID</sequence>
<accession>A0A1M6UPT8</accession>
<keyword evidence="1" id="KW-0732">Signal</keyword>
<feature type="domain" description="LamG-like jellyroll fold" evidence="3">
    <location>
        <begin position="387"/>
        <end position="535"/>
    </location>
</feature>
<dbReference type="EMBL" id="FRAW01000015">
    <property type="protein sequence ID" value="SHK71215.1"/>
    <property type="molecule type" value="Genomic_DNA"/>
</dbReference>
<dbReference type="SMART" id="SM00560">
    <property type="entry name" value="LamGL"/>
    <property type="match status" value="1"/>
</dbReference>
<reference evidence="5" key="1">
    <citation type="submission" date="2016-11" db="EMBL/GenBank/DDBJ databases">
        <authorList>
            <person name="Varghese N."/>
            <person name="Submissions S."/>
        </authorList>
    </citation>
    <scope>NUCLEOTIDE SEQUENCE [LARGE SCALE GENOMIC DNA]</scope>
    <source>
        <strain evidence="5">UWOS</strain>
    </source>
</reference>
<dbReference type="InterPro" id="IPR006558">
    <property type="entry name" value="LamG-like"/>
</dbReference>
<keyword evidence="5" id="KW-1185">Reference proteome</keyword>
<evidence type="ECO:0000259" key="3">
    <source>
        <dbReference type="SMART" id="SM00560"/>
    </source>
</evidence>
<dbReference type="RefSeq" id="WP_073304334.1">
    <property type="nucleotide sequence ID" value="NZ_FRAW01000015.1"/>
</dbReference>
<gene>
    <name evidence="4" type="ORF">SAMN05720469_1158</name>
</gene>
<protein>
    <submittedName>
        <fullName evidence="4">Concanavalin A-like lectin/glucanases superfamily protein</fullName>
    </submittedName>
</protein>
<dbReference type="Gene3D" id="2.60.120.200">
    <property type="match status" value="1"/>
</dbReference>
<dbReference type="InterPro" id="IPR013320">
    <property type="entry name" value="ConA-like_dom_sf"/>
</dbReference>
<keyword evidence="4" id="KW-0430">Lectin</keyword>
<dbReference type="GO" id="GO:0030246">
    <property type="term" value="F:carbohydrate binding"/>
    <property type="evidence" value="ECO:0007669"/>
    <property type="project" value="UniProtKB-KW"/>
</dbReference>
<dbReference type="SUPFAM" id="SSF49899">
    <property type="entry name" value="Concanavalin A-like lectins/glucanases"/>
    <property type="match status" value="1"/>
</dbReference>
<evidence type="ECO:0000313" key="4">
    <source>
        <dbReference type="EMBL" id="SHK71215.1"/>
    </source>
</evidence>
<evidence type="ECO:0000256" key="2">
    <source>
        <dbReference type="ARBA" id="ARBA00023157"/>
    </source>
</evidence>
<proteinExistence type="predicted"/>
<dbReference type="Pfam" id="PF13385">
    <property type="entry name" value="Laminin_G_3"/>
    <property type="match status" value="1"/>
</dbReference>
<dbReference type="AlphaFoldDB" id="A0A1M6UPT8"/>
<evidence type="ECO:0000256" key="1">
    <source>
        <dbReference type="ARBA" id="ARBA00022729"/>
    </source>
</evidence>
<dbReference type="Proteomes" id="UP000184275">
    <property type="component" value="Unassembled WGS sequence"/>
</dbReference>
<evidence type="ECO:0000313" key="5">
    <source>
        <dbReference type="Proteomes" id="UP000184275"/>
    </source>
</evidence>
<organism evidence="4 5">
    <name type="scientific">Fibrobacter intestinalis</name>
    <dbReference type="NCBI Taxonomy" id="28122"/>
    <lineage>
        <taxon>Bacteria</taxon>
        <taxon>Pseudomonadati</taxon>
        <taxon>Fibrobacterota</taxon>
        <taxon>Fibrobacteria</taxon>
        <taxon>Fibrobacterales</taxon>
        <taxon>Fibrobacteraceae</taxon>
        <taxon>Fibrobacter</taxon>
    </lineage>
</organism>